<proteinExistence type="predicted"/>
<dbReference type="InterPro" id="IPR028184">
    <property type="entry name" value="VGLL4"/>
</dbReference>
<dbReference type="InterPro" id="IPR006627">
    <property type="entry name" value="TDU_repeat"/>
</dbReference>
<dbReference type="PANTHER" id="PTHR17604:SF7">
    <property type="entry name" value="TONDU-DOMAIN-CONTAINING GROWTH INHIBITOR, ISOFORM A"/>
    <property type="match status" value="1"/>
</dbReference>
<dbReference type="Pfam" id="PF15245">
    <property type="entry name" value="VGLL4"/>
    <property type="match status" value="1"/>
</dbReference>
<dbReference type="OrthoDB" id="10040691at2759"/>
<evidence type="ECO:0000313" key="3">
    <source>
        <dbReference type="Proteomes" id="UP000594454"/>
    </source>
</evidence>
<dbReference type="GO" id="GO:0001223">
    <property type="term" value="F:transcription coactivator binding"/>
    <property type="evidence" value="ECO:0007669"/>
    <property type="project" value="TreeGrafter"/>
</dbReference>
<dbReference type="PANTHER" id="PTHR17604">
    <property type="entry name" value="TRANSCRIPTION COFACTOR VESTIGIAL-LIKE PROTEIN 4"/>
    <property type="match status" value="1"/>
</dbReference>
<dbReference type="Proteomes" id="UP000594454">
    <property type="component" value="Chromosome 2"/>
</dbReference>
<dbReference type="InParanoid" id="A0A7R8YPI4"/>
<name>A0A7R8YPI4_HERIL</name>
<feature type="region of interest" description="Disordered" evidence="1">
    <location>
        <begin position="210"/>
        <end position="266"/>
    </location>
</feature>
<keyword evidence="3" id="KW-1185">Reference proteome</keyword>
<dbReference type="EMBL" id="LR899010">
    <property type="protein sequence ID" value="CAD7080356.1"/>
    <property type="molecule type" value="Genomic_DNA"/>
</dbReference>
<gene>
    <name evidence="2" type="ORF">HERILL_LOCUS3514</name>
</gene>
<feature type="compositionally biased region" description="Low complexity" evidence="1">
    <location>
        <begin position="215"/>
        <end position="225"/>
    </location>
</feature>
<organism evidence="2 3">
    <name type="scientific">Hermetia illucens</name>
    <name type="common">Black soldier fly</name>
    <dbReference type="NCBI Taxonomy" id="343691"/>
    <lineage>
        <taxon>Eukaryota</taxon>
        <taxon>Metazoa</taxon>
        <taxon>Ecdysozoa</taxon>
        <taxon>Arthropoda</taxon>
        <taxon>Hexapoda</taxon>
        <taxon>Insecta</taxon>
        <taxon>Pterygota</taxon>
        <taxon>Neoptera</taxon>
        <taxon>Endopterygota</taxon>
        <taxon>Diptera</taxon>
        <taxon>Brachycera</taxon>
        <taxon>Stratiomyomorpha</taxon>
        <taxon>Stratiomyidae</taxon>
        <taxon>Hermetiinae</taxon>
        <taxon>Hermetia</taxon>
    </lineage>
</organism>
<feature type="region of interest" description="Disordered" evidence="1">
    <location>
        <begin position="63"/>
        <end position="142"/>
    </location>
</feature>
<sequence length="288" mass="32503">MMEYLYILNSFDKSNLMQEVRKSTSTMLWQPWRDYTKRTEARLTTKELPTTKWRRDRRLRANEYHHHSHSSSSSMSPLSPQNLHHPHSPQNSTNNTNGNMVRPLSETTQNSITETPLDMSVTSAMVKQRSPPPPYREPLPGSTFATALARPSVITQAPPKRDSNNHNQNFNSISNRENDNSVTAESNSVCDPVIDEHFRRSLGADYMNLFKKKSSPPTSSASSPQEPQPAPPGPQQKDEESEEQHSPKHRTTVTVNGESVGTSVDDHFAKALGDTWKKLQADKAKNDE</sequence>
<evidence type="ECO:0000256" key="1">
    <source>
        <dbReference type="SAM" id="MobiDB-lite"/>
    </source>
</evidence>
<evidence type="ECO:0008006" key="4">
    <source>
        <dbReference type="Google" id="ProtNLM"/>
    </source>
</evidence>
<feature type="compositionally biased region" description="Polar residues" evidence="1">
    <location>
        <begin position="252"/>
        <end position="262"/>
    </location>
</feature>
<feature type="compositionally biased region" description="Polar residues" evidence="1">
    <location>
        <begin position="77"/>
        <end position="125"/>
    </location>
</feature>
<feature type="compositionally biased region" description="Low complexity" evidence="1">
    <location>
        <begin position="165"/>
        <end position="175"/>
    </location>
</feature>
<evidence type="ECO:0000313" key="2">
    <source>
        <dbReference type="EMBL" id="CAD7080356.1"/>
    </source>
</evidence>
<accession>A0A7R8YPI4</accession>
<feature type="region of interest" description="Disordered" evidence="1">
    <location>
        <begin position="155"/>
        <end position="188"/>
    </location>
</feature>
<dbReference type="GO" id="GO:0045892">
    <property type="term" value="P:negative regulation of DNA-templated transcription"/>
    <property type="evidence" value="ECO:0007669"/>
    <property type="project" value="TreeGrafter"/>
</dbReference>
<dbReference type="AlphaFoldDB" id="A0A7R8YPI4"/>
<dbReference type="SMART" id="SM00711">
    <property type="entry name" value="TDU"/>
    <property type="match status" value="2"/>
</dbReference>
<dbReference type="FunCoup" id="A0A7R8YPI4">
    <property type="interactions" value="286"/>
</dbReference>
<reference evidence="2 3" key="1">
    <citation type="submission" date="2020-11" db="EMBL/GenBank/DDBJ databases">
        <authorList>
            <person name="Wallbank WR R."/>
            <person name="Pardo Diaz C."/>
            <person name="Kozak K."/>
            <person name="Martin S."/>
            <person name="Jiggins C."/>
            <person name="Moest M."/>
            <person name="Warren A I."/>
            <person name="Generalovic N T."/>
            <person name="Byers J.R.P. K."/>
            <person name="Montejo-Kovacevich G."/>
            <person name="Yen C E."/>
        </authorList>
    </citation>
    <scope>NUCLEOTIDE SEQUENCE [LARGE SCALE GENOMIC DNA]</scope>
</reference>
<protein>
    <recommendedName>
        <fullName evidence="4">Transcription cofactor vestigial-like protein 4</fullName>
    </recommendedName>
</protein>